<comment type="similarity">
    <text evidence="1 2">Belongs to the outer membrane factor (OMF) (TC 1.B.17) family.</text>
</comment>
<dbReference type="Gene3D" id="2.20.200.10">
    <property type="entry name" value="Outer membrane efflux proteins (OEP)"/>
    <property type="match status" value="1"/>
</dbReference>
<dbReference type="GO" id="GO:0015562">
    <property type="term" value="F:efflux transmembrane transporter activity"/>
    <property type="evidence" value="ECO:0007669"/>
    <property type="project" value="InterPro"/>
</dbReference>
<evidence type="ECO:0000313" key="4">
    <source>
        <dbReference type="EMBL" id="KLD99292.1"/>
    </source>
</evidence>
<evidence type="ECO:0000256" key="1">
    <source>
        <dbReference type="ARBA" id="ARBA00007613"/>
    </source>
</evidence>
<dbReference type="InterPro" id="IPR010131">
    <property type="entry name" value="MdtP/NodT-like"/>
</dbReference>
<comment type="subcellular location">
    <subcellularLocation>
        <location evidence="2">Cell membrane</location>
        <topology evidence="2">Lipid-anchor</topology>
    </subcellularLocation>
</comment>
<keyword evidence="2" id="KW-0449">Lipoprotein</keyword>
<dbReference type="PATRIC" id="fig|1447256.3.peg.1446"/>
<proteinExistence type="inferred from homology"/>
<dbReference type="GO" id="GO:0005886">
    <property type="term" value="C:plasma membrane"/>
    <property type="evidence" value="ECO:0007669"/>
    <property type="project" value="UniProtKB-SubCell"/>
</dbReference>
<dbReference type="PANTHER" id="PTHR30203:SF32">
    <property type="entry name" value="CATION EFFLUX SYSTEM PROTEIN CUSC"/>
    <property type="match status" value="1"/>
</dbReference>
<evidence type="ECO:0000256" key="3">
    <source>
        <dbReference type="SAM" id="Coils"/>
    </source>
</evidence>
<keyword evidence="2" id="KW-1134">Transmembrane beta strand</keyword>
<gene>
    <name evidence="4" type="ORF">AA20_07400</name>
</gene>
<dbReference type="PANTHER" id="PTHR30203">
    <property type="entry name" value="OUTER MEMBRANE CATION EFFLUX PROTEIN"/>
    <property type="match status" value="1"/>
</dbReference>
<reference evidence="4 5" key="1">
    <citation type="submission" date="2014-01" db="EMBL/GenBank/DDBJ databases">
        <title>Development of a Comparative Genomic Fingerprinting Assay for High Resolution Genotyping of Arcobacter butzleri.</title>
        <authorList>
            <person name="Webb A.L."/>
            <person name="Inglis G.D."/>
            <person name="Kruczkiewicz P."/>
            <person name="Selinger L.B."/>
            <person name="Taboada E.N."/>
        </authorList>
    </citation>
    <scope>NUCLEOTIDE SEQUENCE [LARGE SCALE GENOMIC DNA]</scope>
    <source>
        <strain evidence="4 5">L348</strain>
    </source>
</reference>
<dbReference type="PROSITE" id="PS51257">
    <property type="entry name" value="PROKAR_LIPOPROTEIN"/>
    <property type="match status" value="1"/>
</dbReference>
<dbReference type="RefSeq" id="WP_046996834.1">
    <property type="nucleotide sequence ID" value="NZ_JAIQ01000105.1"/>
</dbReference>
<dbReference type="Pfam" id="PF02321">
    <property type="entry name" value="OEP"/>
    <property type="match status" value="2"/>
</dbReference>
<evidence type="ECO:0000256" key="2">
    <source>
        <dbReference type="RuleBase" id="RU362097"/>
    </source>
</evidence>
<keyword evidence="2" id="KW-0732">Signal</keyword>
<feature type="coiled-coil region" evidence="3">
    <location>
        <begin position="179"/>
        <end position="206"/>
    </location>
</feature>
<dbReference type="Gene3D" id="1.20.1600.10">
    <property type="entry name" value="Outer membrane efflux proteins (OEP)"/>
    <property type="match status" value="1"/>
</dbReference>
<keyword evidence="2" id="KW-0812">Transmembrane</keyword>
<feature type="chain" id="PRO_5002577668" evidence="2">
    <location>
        <begin position="22"/>
        <end position="469"/>
    </location>
</feature>
<accession>A0A0G9K522</accession>
<keyword evidence="2" id="KW-0472">Membrane</keyword>
<evidence type="ECO:0000313" key="5">
    <source>
        <dbReference type="Proteomes" id="UP000035514"/>
    </source>
</evidence>
<comment type="caution">
    <text evidence="4">The sequence shown here is derived from an EMBL/GenBank/DDBJ whole genome shotgun (WGS) entry which is preliminary data.</text>
</comment>
<dbReference type="Proteomes" id="UP000035514">
    <property type="component" value="Unassembled WGS sequence"/>
</dbReference>
<dbReference type="NCBIfam" id="TIGR01845">
    <property type="entry name" value="outer_NodT"/>
    <property type="match status" value="1"/>
</dbReference>
<dbReference type="EMBL" id="JAIQ01000105">
    <property type="protein sequence ID" value="KLD99292.1"/>
    <property type="molecule type" value="Genomic_DNA"/>
</dbReference>
<dbReference type="AlphaFoldDB" id="A0A0G9K522"/>
<keyword evidence="3" id="KW-0175">Coiled coil</keyword>
<keyword evidence="2" id="KW-0564">Palmitate</keyword>
<dbReference type="InterPro" id="IPR003423">
    <property type="entry name" value="OMP_efflux"/>
</dbReference>
<dbReference type="SUPFAM" id="SSF56954">
    <property type="entry name" value="Outer membrane efflux proteins (OEP)"/>
    <property type="match status" value="1"/>
</dbReference>
<feature type="signal peptide" evidence="2">
    <location>
        <begin position="1"/>
        <end position="21"/>
    </location>
</feature>
<organism evidence="4 5">
    <name type="scientific">Aliarcobacter butzleri L348</name>
    <dbReference type="NCBI Taxonomy" id="1447256"/>
    <lineage>
        <taxon>Bacteria</taxon>
        <taxon>Pseudomonadati</taxon>
        <taxon>Campylobacterota</taxon>
        <taxon>Epsilonproteobacteria</taxon>
        <taxon>Campylobacterales</taxon>
        <taxon>Arcobacteraceae</taxon>
        <taxon>Aliarcobacter</taxon>
    </lineage>
</organism>
<protein>
    <submittedName>
        <fullName evidence="4">RND transporter</fullName>
    </submittedName>
</protein>
<name>A0A0G9K522_9BACT</name>
<sequence length="469" mass="51980">MNKINISIILTTILFSGCTLAPNLEPLDSNVIPQTFKNNSIENTSDDLSLVKPNWENFVQDETLKKVVSLALENNKDLKIALLNIESARATYRIARADNFPTFDAKGSATHSKSMNSENSTSISHNYSANISASYEIDLFGKVRSLSQSALDSFLSTEYAANATKISLISETITAWITLAIHQEQLKLATETVKNLEKVYELTQKRYLAGVVSKTDVFDAKASLNEAQISVISYSNSVEQDKNALELIVAQPLNDDLLPKNFETHTSWLMLVKPAISSNILLARPDIMQAEYNLKSKNANIGATRAAFFPTISLTANNGIASRSLSDLFNGNAQNVWSFSPNISIPIFSGGENMANLDYTYAQRDIALQEYEKSIQTAFKEVNDALVIRKTINEQIQKQKELVEAVSKSYEISLNSYKIGIGSFLNVLTSQRTLINAQQTLINNYLSELTNRVNLYSVFGGNEKAEVIH</sequence>